<dbReference type="PANTHER" id="PTHR32419:SF23">
    <property type="entry name" value="GLUTATHIONE S-TRANSFERASE (EUROFUNG)"/>
    <property type="match status" value="1"/>
</dbReference>
<organism evidence="2 3">
    <name type="scientific">Monosporascus ibericus</name>
    <dbReference type="NCBI Taxonomy" id="155417"/>
    <lineage>
        <taxon>Eukaryota</taxon>
        <taxon>Fungi</taxon>
        <taxon>Dikarya</taxon>
        <taxon>Ascomycota</taxon>
        <taxon>Pezizomycotina</taxon>
        <taxon>Sordariomycetes</taxon>
        <taxon>Xylariomycetidae</taxon>
        <taxon>Xylariales</taxon>
        <taxon>Xylariales incertae sedis</taxon>
        <taxon>Monosporascus</taxon>
    </lineage>
</organism>
<evidence type="ECO:0000259" key="1">
    <source>
        <dbReference type="Pfam" id="PF13409"/>
    </source>
</evidence>
<gene>
    <name evidence="2" type="ORF">DL764_003240</name>
</gene>
<dbReference type="Gene3D" id="3.40.30.10">
    <property type="entry name" value="Glutaredoxin"/>
    <property type="match status" value="1"/>
</dbReference>
<dbReference type="InterPro" id="IPR036282">
    <property type="entry name" value="Glutathione-S-Trfase_C_sf"/>
</dbReference>
<keyword evidence="3" id="KW-1185">Reference proteome</keyword>
<protein>
    <recommendedName>
        <fullName evidence="1">GST N-terminal domain-containing protein</fullName>
    </recommendedName>
</protein>
<feature type="domain" description="GST N-terminal" evidence="1">
    <location>
        <begin position="44"/>
        <end position="144"/>
    </location>
</feature>
<dbReference type="Gene3D" id="1.20.1050.10">
    <property type="match status" value="1"/>
</dbReference>
<dbReference type="InterPro" id="IPR016639">
    <property type="entry name" value="GST_Omega/GSH"/>
</dbReference>
<dbReference type="SUPFAM" id="SSF52833">
    <property type="entry name" value="Thioredoxin-like"/>
    <property type="match status" value="1"/>
</dbReference>
<dbReference type="AlphaFoldDB" id="A0A4Q4TLY3"/>
<dbReference type="EMBL" id="QJNU01000136">
    <property type="protein sequence ID" value="RYP06313.1"/>
    <property type="molecule type" value="Genomic_DNA"/>
</dbReference>
<dbReference type="InterPro" id="IPR004045">
    <property type="entry name" value="Glutathione_S-Trfase_N"/>
</dbReference>
<dbReference type="Proteomes" id="UP000293360">
    <property type="component" value="Unassembled WGS sequence"/>
</dbReference>
<dbReference type="SUPFAM" id="SSF47616">
    <property type="entry name" value="GST C-terminal domain-like"/>
    <property type="match status" value="1"/>
</dbReference>
<dbReference type="CDD" id="cd03190">
    <property type="entry name" value="GST_C_Omega_like"/>
    <property type="match status" value="1"/>
</dbReference>
<accession>A0A4Q4TLY3</accession>
<dbReference type="Gene3D" id="3.50.50.60">
    <property type="entry name" value="FAD/NAD(P)-binding domain"/>
    <property type="match status" value="1"/>
</dbReference>
<reference evidence="2 3" key="1">
    <citation type="submission" date="2018-06" db="EMBL/GenBank/DDBJ databases">
        <title>Complete Genomes of Monosporascus.</title>
        <authorList>
            <person name="Robinson A.J."/>
            <person name="Natvig D.O."/>
        </authorList>
    </citation>
    <scope>NUCLEOTIDE SEQUENCE [LARGE SCALE GENOMIC DNA]</scope>
    <source>
        <strain evidence="2 3">CBS 110550</strain>
    </source>
</reference>
<dbReference type="Pfam" id="PF13409">
    <property type="entry name" value="GST_N_2"/>
    <property type="match status" value="1"/>
</dbReference>
<dbReference type="OrthoDB" id="2309723at2759"/>
<dbReference type="GO" id="GO:0005737">
    <property type="term" value="C:cytoplasm"/>
    <property type="evidence" value="ECO:0007669"/>
    <property type="project" value="TreeGrafter"/>
</dbReference>
<comment type="caution">
    <text evidence="2">The sequence shown here is derived from an EMBL/GenBank/DDBJ whole genome shotgun (WGS) entry which is preliminary data.</text>
</comment>
<dbReference type="InterPro" id="IPR047047">
    <property type="entry name" value="GST_Omega-like_C"/>
</dbReference>
<dbReference type="PANTHER" id="PTHR32419">
    <property type="entry name" value="GLUTATHIONYL-HYDROQUINONE REDUCTASE"/>
    <property type="match status" value="1"/>
</dbReference>
<dbReference type="InterPro" id="IPR036249">
    <property type="entry name" value="Thioredoxin-like_sf"/>
</dbReference>
<name>A0A4Q4TLY3_9PEZI</name>
<proteinExistence type="predicted"/>
<sequence length="660" mass="74417">MTSVVDPDKPVHAGPSDSWHGVVAPGSARFPPEAGRYHLYIGLFCPFAHRANLVRTLKGLDAVVGISVVKPYPKGDEGWRFPESEDEYPGATPDRLFGSRFLHEVYFRADPQYAGRYTVPVLYDARGDTIVCSESLELMRWMQTAFYCLLPAGLGPPRALTLYPEPGPLRAAVDALSPWLQRAFNLGVYKAGFAEDQETYARNVIPVFAALNHLEQLIHRNDGPYVLGQTLTELDILAYPTAIRFDVVYVQHFKVNLGMIRRDYPVVHEWMKNLYWNVKGFRETTNFKHIKENYTKSHEKINPLAITPLGPYPDIEEGVNLNFSKIQPGAVRHPAVLEYQKTLPIPLGLYMNASQDVLADQTLMWRLQTLLTESHGFIQSSSSIAQLSQPLKALSLTRGGPVGLLGKDNAYSSIYGPPARAAVGSAWNYTRHLPARVSSLVDRLNKAAGDAPPIPEHLPAVTPISEAVINQQLRFSDTSIRAFPGKLSKRTLQEYGSPASLRHHTGMREWVEGIFPRGGYGKLLELNTTVERPEKTNDEWVLTLLREALGNNYWWLRDTTTCLGFRTSQAWYTCRIFRIRRRAVKKAYQRLPGMYQHAFIIEDPTLTFVGMSGCGFTFRMYEWQAAAVTRYLADRTKKDQFPVAEQPDTTGRVLSPFDKK</sequence>
<dbReference type="STRING" id="155417.A0A4Q4TLY3"/>
<evidence type="ECO:0000313" key="3">
    <source>
        <dbReference type="Proteomes" id="UP000293360"/>
    </source>
</evidence>
<dbReference type="Pfam" id="PF13410">
    <property type="entry name" value="GST_C_2"/>
    <property type="match status" value="1"/>
</dbReference>
<dbReference type="InterPro" id="IPR036188">
    <property type="entry name" value="FAD/NAD-bd_sf"/>
</dbReference>
<dbReference type="GO" id="GO:0004364">
    <property type="term" value="F:glutathione transferase activity"/>
    <property type="evidence" value="ECO:0007669"/>
    <property type="project" value="InterPro"/>
</dbReference>
<evidence type="ECO:0000313" key="2">
    <source>
        <dbReference type="EMBL" id="RYP06313.1"/>
    </source>
</evidence>